<feature type="region of interest" description="Disordered" evidence="1">
    <location>
        <begin position="1"/>
        <end position="115"/>
    </location>
</feature>
<feature type="region of interest" description="Disordered" evidence="1">
    <location>
        <begin position="584"/>
        <end position="700"/>
    </location>
</feature>
<feature type="compositionally biased region" description="Basic and acidic residues" evidence="1">
    <location>
        <begin position="485"/>
        <end position="495"/>
    </location>
</feature>
<protein>
    <submittedName>
        <fullName evidence="2">Uncharacterized protein</fullName>
    </submittedName>
</protein>
<feature type="compositionally biased region" description="Polar residues" evidence="1">
    <location>
        <begin position="511"/>
        <end position="532"/>
    </location>
</feature>
<feature type="compositionally biased region" description="Basic and acidic residues" evidence="1">
    <location>
        <begin position="57"/>
        <end position="86"/>
    </location>
</feature>
<feature type="region of interest" description="Disordered" evidence="1">
    <location>
        <begin position="485"/>
        <end position="566"/>
    </location>
</feature>
<organism evidence="2 3">
    <name type="scientific">Lepidopterella palustris CBS 459.81</name>
    <dbReference type="NCBI Taxonomy" id="1314670"/>
    <lineage>
        <taxon>Eukaryota</taxon>
        <taxon>Fungi</taxon>
        <taxon>Dikarya</taxon>
        <taxon>Ascomycota</taxon>
        <taxon>Pezizomycotina</taxon>
        <taxon>Dothideomycetes</taxon>
        <taxon>Pleosporomycetidae</taxon>
        <taxon>Mytilinidiales</taxon>
        <taxon>Argynnaceae</taxon>
        <taxon>Lepidopterella</taxon>
    </lineage>
</organism>
<dbReference type="Proteomes" id="UP000250266">
    <property type="component" value="Unassembled WGS sequence"/>
</dbReference>
<sequence length="763" mass="84436">MPTGGGYPGGYPFSDEDPFGNNDRSARQLASITDKGDQMDGRPDDSASASITNLAHVRYDKPLPELPIDEPKVNQRSTSEPERPTRPDPPSLPARDSTDGVHSSESRHLPQHIAPKYLLDKTPEYRLTVPDLGVRFSDSSRYTPSHLQVPQGLFEHRSRTPRRTTEPNVLRSNDTTVFTHSPELLDNAVTALPRAHSALTFGGIFRSKPTSETGGFNRTDEGSSKGIVANIRERIGNSLSSVNLASFSFHRDSRDKRRTMSISSPLDPRTVSTTSPATFFAPLPPSLHIDSTQSTVSPKARKFLGLDEPPRPLEKTSPRGFISSRAQKSMSTVDLSSTSNKQAPKPVRSPRRATQGLTGDKAYKVPEGLDLNDETVRRYFEKVNEVRQTSAGQNFLGTLPILETQHPKSPVRYEPPSVEPGGLPEFRHAGADAPLDIDEVVYYMGTGQVTQDDGTVRTFPKKRVRLGRGPLTMLSNTMEFAEGPDWYRKEQREKNGGSSYIDFEDEDAMQRASSDDTGSVSNGLPENQSTPRTAYDPSARRRGIMVPHSPLKTVHRNNSSTSMYSYDDTATNFYGNAYGKRPRDLGYGNDNDSGHDSDHDSDYNSVEGITSETPISIGYNKRVSTVAEEPRRGSDYSKRSSGDAGFPSIEEETFKRRRPSDQSTTYGDRASLEAAAREAENWDNEDLYTKPPPIPRRRYEYETYSPSSPWLRQTQSFVPAEASAFGAEPVRGNNEGNSEDFEAAVFDGGNLYICDLNDLNGIK</sequence>
<feature type="compositionally biased region" description="Basic and acidic residues" evidence="1">
    <location>
        <begin position="628"/>
        <end position="641"/>
    </location>
</feature>
<proteinExistence type="predicted"/>
<dbReference type="EMBL" id="KV744941">
    <property type="protein sequence ID" value="OCK80905.1"/>
    <property type="molecule type" value="Genomic_DNA"/>
</dbReference>
<feature type="region of interest" description="Disordered" evidence="1">
    <location>
        <begin position="253"/>
        <end position="364"/>
    </location>
</feature>
<name>A0A8E2EBE7_9PEZI</name>
<feature type="compositionally biased region" description="Polar residues" evidence="1">
    <location>
        <begin position="324"/>
        <end position="342"/>
    </location>
</feature>
<gene>
    <name evidence="2" type="ORF">K432DRAFT_425414</name>
</gene>
<evidence type="ECO:0000256" key="1">
    <source>
        <dbReference type="SAM" id="MobiDB-lite"/>
    </source>
</evidence>
<accession>A0A8E2EBE7</accession>
<feature type="compositionally biased region" description="Basic and acidic residues" evidence="1">
    <location>
        <begin position="592"/>
        <end position="602"/>
    </location>
</feature>
<feature type="compositionally biased region" description="Basic and acidic residues" evidence="1">
    <location>
        <begin position="304"/>
        <end position="317"/>
    </location>
</feature>
<feature type="compositionally biased region" description="Polar residues" evidence="1">
    <location>
        <begin position="556"/>
        <end position="566"/>
    </location>
</feature>
<feature type="compositionally biased region" description="Polar residues" evidence="1">
    <location>
        <begin position="260"/>
        <end position="277"/>
    </location>
</feature>
<evidence type="ECO:0000313" key="2">
    <source>
        <dbReference type="EMBL" id="OCK80905.1"/>
    </source>
</evidence>
<feature type="compositionally biased region" description="Basic and acidic residues" evidence="1">
    <location>
        <begin position="96"/>
        <end position="108"/>
    </location>
</feature>
<evidence type="ECO:0000313" key="3">
    <source>
        <dbReference type="Proteomes" id="UP000250266"/>
    </source>
</evidence>
<dbReference type="AlphaFoldDB" id="A0A8E2EBE7"/>
<reference evidence="2 3" key="1">
    <citation type="journal article" date="2016" name="Nat. Commun.">
        <title>Ectomycorrhizal ecology is imprinted in the genome of the dominant symbiotic fungus Cenococcum geophilum.</title>
        <authorList>
            <consortium name="DOE Joint Genome Institute"/>
            <person name="Peter M."/>
            <person name="Kohler A."/>
            <person name="Ohm R.A."/>
            <person name="Kuo A."/>
            <person name="Krutzmann J."/>
            <person name="Morin E."/>
            <person name="Arend M."/>
            <person name="Barry K.W."/>
            <person name="Binder M."/>
            <person name="Choi C."/>
            <person name="Clum A."/>
            <person name="Copeland A."/>
            <person name="Grisel N."/>
            <person name="Haridas S."/>
            <person name="Kipfer T."/>
            <person name="LaButti K."/>
            <person name="Lindquist E."/>
            <person name="Lipzen A."/>
            <person name="Maire R."/>
            <person name="Meier B."/>
            <person name="Mihaltcheva S."/>
            <person name="Molinier V."/>
            <person name="Murat C."/>
            <person name="Poggeler S."/>
            <person name="Quandt C.A."/>
            <person name="Sperisen C."/>
            <person name="Tritt A."/>
            <person name="Tisserant E."/>
            <person name="Crous P.W."/>
            <person name="Henrissat B."/>
            <person name="Nehls U."/>
            <person name="Egli S."/>
            <person name="Spatafora J.W."/>
            <person name="Grigoriev I.V."/>
            <person name="Martin F.M."/>
        </authorList>
    </citation>
    <scope>NUCLEOTIDE SEQUENCE [LARGE SCALE GENOMIC DNA]</scope>
    <source>
        <strain evidence="2 3">CBS 459.81</strain>
    </source>
</reference>
<feature type="compositionally biased region" description="Basic and acidic residues" evidence="1">
    <location>
        <begin position="34"/>
        <end position="45"/>
    </location>
</feature>
<keyword evidence="3" id="KW-1185">Reference proteome</keyword>